<evidence type="ECO:0000256" key="5">
    <source>
        <dbReference type="ARBA" id="ARBA00023015"/>
    </source>
</evidence>
<dbReference type="PRINTS" id="PR00546">
    <property type="entry name" value="THYROIDHORMR"/>
</dbReference>
<dbReference type="InterPro" id="IPR035500">
    <property type="entry name" value="NHR-like_dom_sf"/>
</dbReference>
<accession>A0AAV5TUR6</accession>
<feature type="non-terminal residue" evidence="11">
    <location>
        <position position="1"/>
    </location>
</feature>
<keyword evidence="9" id="KW-0539">Nucleus</keyword>
<dbReference type="InterPro" id="IPR001728">
    <property type="entry name" value="ThyrH_rcpt"/>
</dbReference>
<feature type="domain" description="Nuclear receptor" evidence="10">
    <location>
        <begin position="36"/>
        <end position="111"/>
    </location>
</feature>
<dbReference type="PANTHER" id="PTHR24082:SF473">
    <property type="entry name" value="ECDYSONE-INDUCED PROTEIN 75B, ISOFORM B"/>
    <property type="match status" value="1"/>
</dbReference>
<reference evidence="11" key="1">
    <citation type="submission" date="2023-10" db="EMBL/GenBank/DDBJ databases">
        <title>Genome assembly of Pristionchus species.</title>
        <authorList>
            <person name="Yoshida K."/>
            <person name="Sommer R.J."/>
        </authorList>
    </citation>
    <scope>NUCLEOTIDE SEQUENCE</scope>
    <source>
        <strain evidence="11">RS0144</strain>
    </source>
</reference>
<dbReference type="PROSITE" id="PS00031">
    <property type="entry name" value="NUCLEAR_REC_DBD_1"/>
    <property type="match status" value="1"/>
</dbReference>
<dbReference type="PANTHER" id="PTHR24082">
    <property type="entry name" value="NUCLEAR HORMONE RECEPTOR"/>
    <property type="match status" value="1"/>
</dbReference>
<evidence type="ECO:0000256" key="1">
    <source>
        <dbReference type="ARBA" id="ARBA00005993"/>
    </source>
</evidence>
<evidence type="ECO:0000313" key="12">
    <source>
        <dbReference type="Proteomes" id="UP001432027"/>
    </source>
</evidence>
<gene>
    <name evidence="11" type="ORF">PENTCL1PPCAC_20196</name>
</gene>
<dbReference type="SUPFAM" id="SSF48508">
    <property type="entry name" value="Nuclear receptor ligand-binding domain"/>
    <property type="match status" value="1"/>
</dbReference>
<dbReference type="Gene3D" id="3.30.50.10">
    <property type="entry name" value="Erythroid Transcription Factor GATA-1, subunit A"/>
    <property type="match status" value="1"/>
</dbReference>
<keyword evidence="8" id="KW-0675">Receptor</keyword>
<comment type="caution">
    <text evidence="11">The sequence shown here is derived from an EMBL/GenBank/DDBJ whole genome shotgun (WGS) entry which is preliminary data.</text>
</comment>
<keyword evidence="3" id="KW-0863">Zinc-finger</keyword>
<keyword evidence="5" id="KW-0805">Transcription regulation</keyword>
<evidence type="ECO:0000256" key="2">
    <source>
        <dbReference type="ARBA" id="ARBA00022723"/>
    </source>
</evidence>
<keyword evidence="6" id="KW-0238">DNA-binding</keyword>
<dbReference type="SMART" id="SM00399">
    <property type="entry name" value="ZnF_C4"/>
    <property type="match status" value="1"/>
</dbReference>
<dbReference type="Proteomes" id="UP001432027">
    <property type="component" value="Unassembled WGS sequence"/>
</dbReference>
<dbReference type="InterPro" id="IPR050234">
    <property type="entry name" value="Nuclear_hormone_rcpt_NR1"/>
</dbReference>
<dbReference type="InterPro" id="IPR013088">
    <property type="entry name" value="Znf_NHR/GATA"/>
</dbReference>
<evidence type="ECO:0000256" key="9">
    <source>
        <dbReference type="ARBA" id="ARBA00023242"/>
    </source>
</evidence>
<dbReference type="Pfam" id="PF00105">
    <property type="entry name" value="zf-C4"/>
    <property type="match status" value="1"/>
</dbReference>
<dbReference type="GO" id="GO:0030154">
    <property type="term" value="P:cell differentiation"/>
    <property type="evidence" value="ECO:0007669"/>
    <property type="project" value="TreeGrafter"/>
</dbReference>
<comment type="similarity">
    <text evidence="1">Belongs to the nuclear hormone receptor family.</text>
</comment>
<proteinExistence type="inferred from homology"/>
<dbReference type="GO" id="GO:0000122">
    <property type="term" value="P:negative regulation of transcription by RNA polymerase II"/>
    <property type="evidence" value="ECO:0007669"/>
    <property type="project" value="TreeGrafter"/>
</dbReference>
<keyword evidence="2" id="KW-0479">Metal-binding</keyword>
<evidence type="ECO:0000256" key="7">
    <source>
        <dbReference type="ARBA" id="ARBA00023163"/>
    </source>
</evidence>
<evidence type="ECO:0000256" key="6">
    <source>
        <dbReference type="ARBA" id="ARBA00023125"/>
    </source>
</evidence>
<dbReference type="GO" id="GO:0045944">
    <property type="term" value="P:positive regulation of transcription by RNA polymerase II"/>
    <property type="evidence" value="ECO:0007669"/>
    <property type="project" value="TreeGrafter"/>
</dbReference>
<dbReference type="SUPFAM" id="SSF57716">
    <property type="entry name" value="Glucocorticoid receptor-like (DNA-binding domain)"/>
    <property type="match status" value="1"/>
</dbReference>
<dbReference type="PROSITE" id="PS51030">
    <property type="entry name" value="NUCLEAR_REC_DBD_2"/>
    <property type="match status" value="1"/>
</dbReference>
<dbReference type="GO" id="GO:0009755">
    <property type="term" value="P:hormone-mediated signaling pathway"/>
    <property type="evidence" value="ECO:0007669"/>
    <property type="project" value="TreeGrafter"/>
</dbReference>
<evidence type="ECO:0000256" key="3">
    <source>
        <dbReference type="ARBA" id="ARBA00022771"/>
    </source>
</evidence>
<dbReference type="GO" id="GO:0008270">
    <property type="term" value="F:zinc ion binding"/>
    <property type="evidence" value="ECO:0007669"/>
    <property type="project" value="UniProtKB-KW"/>
</dbReference>
<evidence type="ECO:0000256" key="8">
    <source>
        <dbReference type="ARBA" id="ARBA00023170"/>
    </source>
</evidence>
<sequence length="360" mass="40217">SKMSSVFINDDCKEFITSPKGRARAAPYMPSYMQDGQACSVCGDFATGLHYSAITCEGCKGFFRRTAQRRLSYECKEGEKCMINKDTRNFCQRCRLLKCYSVGMSAELVLNERERVCKRQLIMENRKCRTLQSVSSSLIDPFPHLIEAAKALTPTTNAITRSFISCLEGDFSPEDELERAVPALIKRVKMFASGLPGMEQLCPSRLSSLCASKFFGVQLFRLASTWSEEEQAMKPREGASLTSSLLSPHLPPSLISALFSHAETIAELELTDQMIAVMAALMVAAPGNEIDSPFSHCEASLFVQLYGLVDRECDEVPMAYRWPKYLALVHQFRRDSDRILTSLSELSNEGSRLFANLLSI</sequence>
<evidence type="ECO:0000256" key="4">
    <source>
        <dbReference type="ARBA" id="ARBA00022833"/>
    </source>
</evidence>
<dbReference type="GO" id="GO:0000978">
    <property type="term" value="F:RNA polymerase II cis-regulatory region sequence-specific DNA binding"/>
    <property type="evidence" value="ECO:0007669"/>
    <property type="project" value="TreeGrafter"/>
</dbReference>
<dbReference type="PRINTS" id="PR00047">
    <property type="entry name" value="STROIDFINGER"/>
</dbReference>
<dbReference type="GO" id="GO:0004879">
    <property type="term" value="F:nuclear receptor activity"/>
    <property type="evidence" value="ECO:0007669"/>
    <property type="project" value="InterPro"/>
</dbReference>
<organism evidence="11 12">
    <name type="scientific">Pristionchus entomophagus</name>
    <dbReference type="NCBI Taxonomy" id="358040"/>
    <lineage>
        <taxon>Eukaryota</taxon>
        <taxon>Metazoa</taxon>
        <taxon>Ecdysozoa</taxon>
        <taxon>Nematoda</taxon>
        <taxon>Chromadorea</taxon>
        <taxon>Rhabditida</taxon>
        <taxon>Rhabditina</taxon>
        <taxon>Diplogasteromorpha</taxon>
        <taxon>Diplogasteroidea</taxon>
        <taxon>Neodiplogasteridae</taxon>
        <taxon>Pristionchus</taxon>
    </lineage>
</organism>
<keyword evidence="12" id="KW-1185">Reference proteome</keyword>
<dbReference type="InterPro" id="IPR001628">
    <property type="entry name" value="Znf_hrmn_rcpt"/>
</dbReference>
<dbReference type="AlphaFoldDB" id="A0AAV5TUR6"/>
<keyword evidence="4" id="KW-0862">Zinc</keyword>
<dbReference type="EMBL" id="BTSX01000005">
    <property type="protein sequence ID" value="GMS98021.1"/>
    <property type="molecule type" value="Genomic_DNA"/>
</dbReference>
<evidence type="ECO:0000313" key="11">
    <source>
        <dbReference type="EMBL" id="GMS98021.1"/>
    </source>
</evidence>
<name>A0AAV5TUR6_9BILA</name>
<protein>
    <recommendedName>
        <fullName evidence="10">Nuclear receptor domain-containing protein</fullName>
    </recommendedName>
</protein>
<evidence type="ECO:0000259" key="10">
    <source>
        <dbReference type="PROSITE" id="PS51030"/>
    </source>
</evidence>
<keyword evidence="7" id="KW-0804">Transcription</keyword>
<dbReference type="Gene3D" id="1.10.565.10">
    <property type="entry name" value="Retinoid X Receptor"/>
    <property type="match status" value="1"/>
</dbReference>